<evidence type="ECO:0000256" key="9">
    <source>
        <dbReference type="SAM" id="SignalP"/>
    </source>
</evidence>
<dbReference type="AlphaFoldDB" id="A0A178VUV2"/>
<evidence type="ECO:0000256" key="5">
    <source>
        <dbReference type="ARBA" id="ARBA00022577"/>
    </source>
</evidence>
<dbReference type="GO" id="GO:0005576">
    <property type="term" value="C:extracellular region"/>
    <property type="evidence" value="ECO:0007669"/>
    <property type="project" value="UniProtKB-SubCell"/>
</dbReference>
<evidence type="ECO:0000256" key="4">
    <source>
        <dbReference type="ARBA" id="ARBA00022529"/>
    </source>
</evidence>
<dbReference type="Pfam" id="PF07333">
    <property type="entry name" value="SLR1-BP"/>
    <property type="match status" value="1"/>
</dbReference>
<evidence type="ECO:0000256" key="3">
    <source>
        <dbReference type="ARBA" id="ARBA00022525"/>
    </source>
</evidence>
<evidence type="ECO:0000256" key="1">
    <source>
        <dbReference type="ARBA" id="ARBA00004613"/>
    </source>
</evidence>
<evidence type="ECO:0000313" key="11">
    <source>
        <dbReference type="Proteomes" id="UP000078284"/>
    </source>
</evidence>
<evidence type="ECO:0000256" key="2">
    <source>
        <dbReference type="ARBA" id="ARBA00006722"/>
    </source>
</evidence>
<keyword evidence="7" id="KW-0611">Plant defense</keyword>
<comment type="similarity">
    <text evidence="2">Belongs to the DEFL family.</text>
</comment>
<sequence length="78" mass="8317">MAKISCSYFLVLMLVVSVFSVVEKAKGDGSCTIIIDPKAPSCDIIQCRLSCITDYNGLAECIASKIGSPPNCVCTYDC</sequence>
<gene>
    <name evidence="10" type="ordered locus">AXX17_At2g17680</name>
</gene>
<keyword evidence="5" id="KW-0295">Fungicide</keyword>
<protein>
    <submittedName>
        <fullName evidence="10">LCR35</fullName>
    </submittedName>
</protein>
<dbReference type="PANTHER" id="PTHR33830:SF36">
    <property type="entry name" value="DEFENSIN-LIKE PROTEIN 155-RELATED"/>
    <property type="match status" value="1"/>
</dbReference>
<accession>A0A178VUV2</accession>
<keyword evidence="4" id="KW-0929">Antimicrobial</keyword>
<dbReference type="EMBL" id="LUHQ01000002">
    <property type="protein sequence ID" value="OAP10179.1"/>
    <property type="molecule type" value="Genomic_DNA"/>
</dbReference>
<comment type="subcellular location">
    <subcellularLocation>
        <location evidence="1">Secreted</location>
    </subcellularLocation>
</comment>
<dbReference type="PANTHER" id="PTHR33830">
    <property type="entry name" value="DEFENSIN-LIKE PROTEIN 184-RELATED"/>
    <property type="match status" value="1"/>
</dbReference>
<evidence type="ECO:0000256" key="7">
    <source>
        <dbReference type="ARBA" id="ARBA00022821"/>
    </source>
</evidence>
<evidence type="ECO:0000256" key="8">
    <source>
        <dbReference type="ARBA" id="ARBA00023157"/>
    </source>
</evidence>
<dbReference type="ExpressionAtlas" id="A0A178VUV2">
    <property type="expression patterns" value="baseline and differential"/>
</dbReference>
<dbReference type="InterPro" id="IPR010851">
    <property type="entry name" value="DEFL"/>
</dbReference>
<name>A0A178VUV2_ARATH</name>
<comment type="caution">
    <text evidence="10">The sequence shown here is derived from an EMBL/GenBank/DDBJ whole genome shotgun (WGS) entry which is preliminary data.</text>
</comment>
<keyword evidence="3" id="KW-0964">Secreted</keyword>
<reference evidence="11" key="1">
    <citation type="journal article" date="2016" name="Proc. Natl. Acad. Sci. U.S.A.">
        <title>Chromosome-level assembly of Arabidopsis thaliana Ler reveals the extent of translocation and inversion polymorphisms.</title>
        <authorList>
            <person name="Zapata L."/>
            <person name="Ding J."/>
            <person name="Willing E.M."/>
            <person name="Hartwig B."/>
            <person name="Bezdan D."/>
            <person name="Jiao W.B."/>
            <person name="Patel V."/>
            <person name="Velikkakam James G."/>
            <person name="Koornneef M."/>
            <person name="Ossowski S."/>
            <person name="Schneeberger K."/>
        </authorList>
    </citation>
    <scope>NUCLEOTIDE SEQUENCE [LARGE SCALE GENOMIC DNA]</scope>
    <source>
        <strain evidence="11">cv. Landsberg erecta</strain>
    </source>
</reference>
<dbReference type="GO" id="GO:0050832">
    <property type="term" value="P:defense response to fungus"/>
    <property type="evidence" value="ECO:0007669"/>
    <property type="project" value="UniProtKB-KW"/>
</dbReference>
<keyword evidence="6 9" id="KW-0732">Signal</keyword>
<evidence type="ECO:0000313" key="10">
    <source>
        <dbReference type="EMBL" id="OAP10179.1"/>
    </source>
</evidence>
<proteinExistence type="inferred from homology"/>
<dbReference type="GO" id="GO:0031640">
    <property type="term" value="P:killing of cells of another organism"/>
    <property type="evidence" value="ECO:0007669"/>
    <property type="project" value="UniProtKB-KW"/>
</dbReference>
<dbReference type="Proteomes" id="UP000078284">
    <property type="component" value="Chromosome 2"/>
</dbReference>
<keyword evidence="8" id="KW-1015">Disulfide bond</keyword>
<feature type="signal peptide" evidence="9">
    <location>
        <begin position="1"/>
        <end position="20"/>
    </location>
</feature>
<feature type="chain" id="PRO_5008095265" evidence="9">
    <location>
        <begin position="21"/>
        <end position="78"/>
    </location>
</feature>
<organism evidence="10 11">
    <name type="scientific">Arabidopsis thaliana</name>
    <name type="common">Mouse-ear cress</name>
    <dbReference type="NCBI Taxonomy" id="3702"/>
    <lineage>
        <taxon>Eukaryota</taxon>
        <taxon>Viridiplantae</taxon>
        <taxon>Streptophyta</taxon>
        <taxon>Embryophyta</taxon>
        <taxon>Tracheophyta</taxon>
        <taxon>Spermatophyta</taxon>
        <taxon>Magnoliopsida</taxon>
        <taxon>eudicotyledons</taxon>
        <taxon>Gunneridae</taxon>
        <taxon>Pentapetalae</taxon>
        <taxon>rosids</taxon>
        <taxon>malvids</taxon>
        <taxon>Brassicales</taxon>
        <taxon>Brassicaceae</taxon>
        <taxon>Camelineae</taxon>
        <taxon>Arabidopsis</taxon>
    </lineage>
</organism>
<evidence type="ECO:0000256" key="6">
    <source>
        <dbReference type="ARBA" id="ARBA00022729"/>
    </source>
</evidence>